<dbReference type="RefSeq" id="WP_194555503.1">
    <property type="nucleotide sequence ID" value="NZ_JADKMY010000001.1"/>
</dbReference>
<evidence type="ECO:0000256" key="2">
    <source>
        <dbReference type="ARBA" id="ARBA00022475"/>
    </source>
</evidence>
<evidence type="ECO:0000256" key="9">
    <source>
        <dbReference type="ARBA" id="ARBA00049940"/>
    </source>
</evidence>
<evidence type="ECO:0000256" key="10">
    <source>
        <dbReference type="RuleBase" id="RU004340"/>
    </source>
</evidence>
<evidence type="ECO:0000256" key="1">
    <source>
        <dbReference type="ARBA" id="ARBA00004651"/>
    </source>
</evidence>
<gene>
    <name evidence="11" type="ORF">IRY30_00700</name>
</gene>
<protein>
    <recommendedName>
        <fullName evidence="10">Fluoride-specific ion channel</fullName>
    </recommendedName>
</protein>
<dbReference type="Proteomes" id="UP000635902">
    <property type="component" value="Unassembled WGS sequence"/>
</dbReference>
<comment type="catalytic activity">
    <reaction evidence="8">
        <text>fluoride(in) = fluoride(out)</text>
        <dbReference type="Rhea" id="RHEA:76159"/>
        <dbReference type="ChEBI" id="CHEBI:17051"/>
    </reaction>
    <physiologicalReaction direction="left-to-right" evidence="8">
        <dbReference type="Rhea" id="RHEA:76160"/>
    </physiologicalReaction>
</comment>
<evidence type="ECO:0000256" key="6">
    <source>
        <dbReference type="ARBA" id="ARBA00023303"/>
    </source>
</evidence>
<feature type="transmembrane region" description="Helical" evidence="10">
    <location>
        <begin position="35"/>
        <end position="60"/>
    </location>
</feature>
<dbReference type="InterPro" id="IPR003691">
    <property type="entry name" value="FluC"/>
</dbReference>
<comment type="caution">
    <text evidence="11">The sequence shown here is derived from an EMBL/GenBank/DDBJ whole genome shotgun (WGS) entry which is preliminary data.</text>
</comment>
<organism evidence="11 12">
    <name type="scientific">Corynebacterium suicordis DSM 45110</name>
    <dbReference type="NCBI Taxonomy" id="1121369"/>
    <lineage>
        <taxon>Bacteria</taxon>
        <taxon>Bacillati</taxon>
        <taxon>Actinomycetota</taxon>
        <taxon>Actinomycetes</taxon>
        <taxon>Mycobacteriales</taxon>
        <taxon>Corynebacteriaceae</taxon>
        <taxon>Corynebacterium</taxon>
    </lineage>
</organism>
<feature type="transmembrane region" description="Helical" evidence="10">
    <location>
        <begin position="66"/>
        <end position="86"/>
    </location>
</feature>
<feature type="transmembrane region" description="Helical" evidence="10">
    <location>
        <begin position="107"/>
        <end position="133"/>
    </location>
</feature>
<keyword evidence="6" id="KW-0406">Ion transport</keyword>
<evidence type="ECO:0000256" key="5">
    <source>
        <dbReference type="ARBA" id="ARBA00023136"/>
    </source>
</evidence>
<keyword evidence="4 10" id="KW-1133">Transmembrane helix</keyword>
<keyword evidence="12" id="KW-1185">Reference proteome</keyword>
<comment type="function">
    <text evidence="9">Fluoride-specific ion channel. Important for reducing fluoride concentration in the cell, thus reducing its toxicity.</text>
</comment>
<accession>A0ABR9ZGT6</accession>
<name>A0ABR9ZGT6_9CORY</name>
<evidence type="ECO:0000256" key="4">
    <source>
        <dbReference type="ARBA" id="ARBA00022989"/>
    </source>
</evidence>
<reference evidence="11 12" key="1">
    <citation type="submission" date="2020-10" db="EMBL/GenBank/DDBJ databases">
        <title>Novel species in genus Corynebacterium.</title>
        <authorList>
            <person name="Zhang G."/>
        </authorList>
    </citation>
    <scope>NUCLEOTIDE SEQUENCE [LARGE SCALE GENOMIC DNA]</scope>
    <source>
        <strain evidence="11 12">DSM 45110</strain>
    </source>
</reference>
<evidence type="ECO:0000256" key="8">
    <source>
        <dbReference type="ARBA" id="ARBA00035585"/>
    </source>
</evidence>
<evidence type="ECO:0000313" key="11">
    <source>
        <dbReference type="EMBL" id="MBF4552604.1"/>
    </source>
</evidence>
<evidence type="ECO:0000256" key="7">
    <source>
        <dbReference type="ARBA" id="ARBA00035120"/>
    </source>
</evidence>
<evidence type="ECO:0000256" key="3">
    <source>
        <dbReference type="ARBA" id="ARBA00022692"/>
    </source>
</evidence>
<keyword evidence="6" id="KW-0813">Transport</keyword>
<keyword evidence="5 10" id="KW-0472">Membrane</keyword>
<sequence>MFSLMWIIIAACGGLGAVGRYLLERHFKGTRGWTPMRAVSAINLLGCVLLGLLSGIILALSEAHGGGWLLPAAVAATALCGGFTTFSTAMVEAAQEPRGMKNAGTTLAVMLVGCVIAFAVMLVLGFLGATVFFPAPTLPS</sequence>
<evidence type="ECO:0000313" key="12">
    <source>
        <dbReference type="Proteomes" id="UP000635902"/>
    </source>
</evidence>
<proteinExistence type="inferred from homology"/>
<keyword evidence="3 10" id="KW-0812">Transmembrane</keyword>
<feature type="transmembrane region" description="Helical" evidence="10">
    <location>
        <begin position="6"/>
        <end position="23"/>
    </location>
</feature>
<keyword evidence="6" id="KW-0407">Ion channel</keyword>
<dbReference type="EMBL" id="JADKMY010000001">
    <property type="protein sequence ID" value="MBF4552604.1"/>
    <property type="molecule type" value="Genomic_DNA"/>
</dbReference>
<keyword evidence="2 10" id="KW-1003">Cell membrane</keyword>
<comment type="similarity">
    <text evidence="7 10">Belongs to the fluoride channel Fluc/FEX (TC 1.A.43) family.</text>
</comment>
<dbReference type="Pfam" id="PF02537">
    <property type="entry name" value="CRCB"/>
    <property type="match status" value="1"/>
</dbReference>
<comment type="subcellular location">
    <subcellularLocation>
        <location evidence="1">Cell membrane</location>
        <topology evidence="1">Multi-pass membrane protein</topology>
    </subcellularLocation>
</comment>